<feature type="transmembrane region" description="Helical" evidence="7">
    <location>
        <begin position="198"/>
        <end position="222"/>
    </location>
</feature>
<dbReference type="WBParaSite" id="SSTP_0000713000.1">
    <property type="protein sequence ID" value="SSTP_0000713000.1"/>
    <property type="gene ID" value="SSTP_0000713000"/>
</dbReference>
<feature type="transmembrane region" description="Helical" evidence="7">
    <location>
        <begin position="388"/>
        <end position="408"/>
    </location>
</feature>
<feature type="transmembrane region" description="Helical" evidence="7">
    <location>
        <begin position="452"/>
        <end position="472"/>
    </location>
</feature>
<feature type="transmembrane region" description="Helical" evidence="7">
    <location>
        <begin position="478"/>
        <end position="495"/>
    </location>
</feature>
<keyword evidence="3" id="KW-0813">Transport</keyword>
<evidence type="ECO:0000256" key="6">
    <source>
        <dbReference type="ARBA" id="ARBA00023136"/>
    </source>
</evidence>
<dbReference type="PANTHER" id="PTHR10231">
    <property type="entry name" value="NUCLEOTIDE-SUGAR TRANSMEMBRANE TRANSPORTER"/>
    <property type="match status" value="1"/>
</dbReference>
<dbReference type="Gene3D" id="1.10.3730.20">
    <property type="match status" value="1"/>
</dbReference>
<keyword evidence="6 7" id="KW-0472">Membrane</keyword>
<evidence type="ECO:0000256" key="2">
    <source>
        <dbReference type="ARBA" id="ARBA00009976"/>
    </source>
</evidence>
<dbReference type="NCBIfam" id="TIGR00803">
    <property type="entry name" value="nst"/>
    <property type="match status" value="1"/>
</dbReference>
<accession>A0A913HY80</accession>
<feature type="transmembrane region" description="Helical" evidence="7">
    <location>
        <begin position="300"/>
        <end position="317"/>
    </location>
</feature>
<feature type="transmembrane region" description="Helical" evidence="7">
    <location>
        <begin position="428"/>
        <end position="445"/>
    </location>
</feature>
<evidence type="ECO:0000313" key="9">
    <source>
        <dbReference type="WBParaSite" id="SSTP_0000713000.1"/>
    </source>
</evidence>
<sequence length="518" mass="58648">MHKITRFLHLFKNYIFDSSENIDKSQSFITTIKNKYINLNDKNLKNIGKKVVQKPNFTNKKSHKSKIYWETNNMVGDNSHTITLSDIVPKKVLGGESTIKDDLNNQKINGEDVNKLASMYSISNQNSQIDGSMENVDYSYIPQKNQDVKVLNCEKKNFSHIFRDLLNLKTFSLVVFVFLGTLSICSLRYVRFRPVDTMYIASVGLVIGESFKLLLSICFLTYEHKSIKKALKALYRSTIINWKDTLNTGIPAFLYAIQNLLFQYAISYLDATILLVTQQLKILTTALFAVTLLKSKLSGIQWISMVVLIIGIIMIQWKVPEAKKGNVITSNLTNNFTKIEEKYYPLPNPLNIPPQIIGLIMVFIGTVLSGFSSIFLEKIFKKNSQSLWCLNFQLAMFSVPIFLCVSLVTDYSKISDVGFFAGFDGWVILVYFVFGLHGMIVAMLLKHASSILKCFASGFVIASTATVSIFLFDIIPNLLLIIGTIIILFAVYLYSSFPYKKKNTIVLSQKCGENLTKS</sequence>
<dbReference type="AlphaFoldDB" id="A0A913HY80"/>
<dbReference type="SUPFAM" id="SSF103481">
    <property type="entry name" value="Multidrug resistance efflux transporter EmrE"/>
    <property type="match status" value="1"/>
</dbReference>
<evidence type="ECO:0000256" key="4">
    <source>
        <dbReference type="ARBA" id="ARBA00022692"/>
    </source>
</evidence>
<dbReference type="InterPro" id="IPR037185">
    <property type="entry name" value="EmrE-like"/>
</dbReference>
<reference evidence="9" key="1">
    <citation type="submission" date="2022-10" db="UniProtKB">
        <authorList>
            <consortium name="WormBaseParasite"/>
        </authorList>
    </citation>
    <scope>IDENTIFICATION</scope>
</reference>
<dbReference type="GO" id="GO:0000139">
    <property type="term" value="C:Golgi membrane"/>
    <property type="evidence" value="ECO:0007669"/>
    <property type="project" value="InterPro"/>
</dbReference>
<keyword evidence="4 7" id="KW-0812">Transmembrane</keyword>
<evidence type="ECO:0000313" key="10">
    <source>
        <dbReference type="WBParaSite" id="TCONS_00006712.p1"/>
    </source>
</evidence>
<dbReference type="GO" id="GO:0015165">
    <property type="term" value="F:pyrimidine nucleotide-sugar transmembrane transporter activity"/>
    <property type="evidence" value="ECO:0007669"/>
    <property type="project" value="InterPro"/>
</dbReference>
<dbReference type="InterPro" id="IPR007271">
    <property type="entry name" value="Nuc_sug_transpt"/>
</dbReference>
<evidence type="ECO:0000313" key="8">
    <source>
        <dbReference type="Proteomes" id="UP000035681"/>
    </source>
</evidence>
<dbReference type="Proteomes" id="UP000035681">
    <property type="component" value="Unplaced"/>
</dbReference>
<evidence type="ECO:0000256" key="1">
    <source>
        <dbReference type="ARBA" id="ARBA00004141"/>
    </source>
</evidence>
<keyword evidence="8" id="KW-1185">Reference proteome</keyword>
<proteinExistence type="inferred from homology"/>
<keyword evidence="3" id="KW-0762">Sugar transport</keyword>
<dbReference type="Pfam" id="PF04142">
    <property type="entry name" value="Nuc_sug_transp"/>
    <property type="match status" value="1"/>
</dbReference>
<protein>
    <submittedName>
        <fullName evidence="10">Sugar phosphate transporter domain-containing protein</fullName>
    </submittedName>
    <submittedName>
        <fullName evidence="9">UDP-N-acetylglucosamine transporter</fullName>
    </submittedName>
</protein>
<keyword evidence="5 7" id="KW-1133">Transmembrane helix</keyword>
<organism evidence="9">
    <name type="scientific">Strongyloides stercoralis</name>
    <name type="common">Threadworm</name>
    <dbReference type="NCBI Taxonomy" id="6248"/>
    <lineage>
        <taxon>Eukaryota</taxon>
        <taxon>Metazoa</taxon>
        <taxon>Ecdysozoa</taxon>
        <taxon>Nematoda</taxon>
        <taxon>Chromadorea</taxon>
        <taxon>Rhabditida</taxon>
        <taxon>Tylenchina</taxon>
        <taxon>Panagrolaimomorpha</taxon>
        <taxon>Strongyloidoidea</taxon>
        <taxon>Strongyloididae</taxon>
        <taxon>Strongyloides</taxon>
    </lineage>
</organism>
<evidence type="ECO:0000256" key="5">
    <source>
        <dbReference type="ARBA" id="ARBA00022989"/>
    </source>
</evidence>
<evidence type="ECO:0000256" key="3">
    <source>
        <dbReference type="ARBA" id="ARBA00022597"/>
    </source>
</evidence>
<feature type="transmembrane region" description="Helical" evidence="7">
    <location>
        <begin position="171"/>
        <end position="192"/>
    </location>
</feature>
<comment type="subcellular location">
    <subcellularLocation>
        <location evidence="1">Membrane</location>
        <topology evidence="1">Multi-pass membrane protein</topology>
    </subcellularLocation>
</comment>
<feature type="transmembrane region" description="Helical" evidence="7">
    <location>
        <begin position="246"/>
        <end position="266"/>
    </location>
</feature>
<name>A0A913HY80_STRER</name>
<feature type="transmembrane region" description="Helical" evidence="7">
    <location>
        <begin position="272"/>
        <end position="293"/>
    </location>
</feature>
<comment type="similarity">
    <text evidence="2">Belongs to the nucleotide-sugar transporter family. SLC35A subfamily.</text>
</comment>
<evidence type="ECO:0000256" key="7">
    <source>
        <dbReference type="SAM" id="Phobius"/>
    </source>
</evidence>
<feature type="transmembrane region" description="Helical" evidence="7">
    <location>
        <begin position="356"/>
        <end position="376"/>
    </location>
</feature>
<dbReference type="WBParaSite" id="TCONS_00006712.p1">
    <property type="protein sequence ID" value="TCONS_00006712.p1"/>
    <property type="gene ID" value="XLOC_004833"/>
</dbReference>